<comment type="caution">
    <text evidence="2">The sequence shown here is derived from an EMBL/GenBank/DDBJ whole genome shotgun (WGS) entry which is preliminary data.</text>
</comment>
<proteinExistence type="predicted"/>
<dbReference type="Proteomes" id="UP000682733">
    <property type="component" value="Unassembled WGS sequence"/>
</dbReference>
<dbReference type="AlphaFoldDB" id="A0A815DUK3"/>
<dbReference type="EMBL" id="CAJNOQ010012358">
    <property type="protein sequence ID" value="CAF1298275.1"/>
    <property type="molecule type" value="Genomic_DNA"/>
</dbReference>
<name>A0A815DUK3_9BILA</name>
<reference evidence="2" key="1">
    <citation type="submission" date="2021-02" db="EMBL/GenBank/DDBJ databases">
        <authorList>
            <person name="Nowell W R."/>
        </authorList>
    </citation>
    <scope>NUCLEOTIDE SEQUENCE</scope>
</reference>
<evidence type="ECO:0000313" key="2">
    <source>
        <dbReference type="EMBL" id="CAF1298275.1"/>
    </source>
</evidence>
<sequence length="86" mass="10125">MNNLTVTIGTHYTQQRKPFTLYLDNRLGEYIQHIYRVHDGQETEITSKDETIIQYSDTNYQVILKLQEAETIGPYVAFVNYRVVPQ</sequence>
<evidence type="ECO:0000313" key="3">
    <source>
        <dbReference type="EMBL" id="CAF3981419.1"/>
    </source>
</evidence>
<dbReference type="Proteomes" id="UP000681722">
    <property type="component" value="Unassembled WGS sequence"/>
</dbReference>
<organism evidence="2 5">
    <name type="scientific">Didymodactylos carnosus</name>
    <dbReference type="NCBI Taxonomy" id="1234261"/>
    <lineage>
        <taxon>Eukaryota</taxon>
        <taxon>Metazoa</taxon>
        <taxon>Spiralia</taxon>
        <taxon>Gnathifera</taxon>
        <taxon>Rotifera</taxon>
        <taxon>Eurotatoria</taxon>
        <taxon>Bdelloidea</taxon>
        <taxon>Philodinida</taxon>
        <taxon>Philodinidae</taxon>
        <taxon>Didymodactylos</taxon>
    </lineage>
</organism>
<dbReference type="EMBL" id="CAJOBA010034268">
    <property type="protein sequence ID" value="CAF3981419.1"/>
    <property type="molecule type" value="Genomic_DNA"/>
</dbReference>
<dbReference type="Proteomes" id="UP000663829">
    <property type="component" value="Unassembled WGS sequence"/>
</dbReference>
<protein>
    <submittedName>
        <fullName evidence="2">Uncharacterized protein</fullName>
    </submittedName>
</protein>
<accession>A0A815DUK3</accession>
<evidence type="ECO:0000313" key="5">
    <source>
        <dbReference type="Proteomes" id="UP000663829"/>
    </source>
</evidence>
<dbReference type="OrthoDB" id="10010241at2759"/>
<dbReference type="Proteomes" id="UP000677228">
    <property type="component" value="Unassembled WGS sequence"/>
</dbReference>
<evidence type="ECO:0000313" key="1">
    <source>
        <dbReference type="EMBL" id="CAF1170087.1"/>
    </source>
</evidence>
<evidence type="ECO:0000313" key="4">
    <source>
        <dbReference type="EMBL" id="CAF4116883.1"/>
    </source>
</evidence>
<gene>
    <name evidence="2" type="ORF">GPM918_LOCUS28388</name>
    <name evidence="1" type="ORF">OVA965_LOCUS22524</name>
    <name evidence="4" type="ORF">SRO942_LOCUS28883</name>
    <name evidence="3" type="ORF">TMI583_LOCUS23238</name>
</gene>
<dbReference type="EMBL" id="CAJOBC010036070">
    <property type="protein sequence ID" value="CAF4116883.1"/>
    <property type="molecule type" value="Genomic_DNA"/>
</dbReference>
<keyword evidence="5" id="KW-1185">Reference proteome</keyword>
<dbReference type="EMBL" id="CAJNOK010012744">
    <property type="protein sequence ID" value="CAF1170087.1"/>
    <property type="molecule type" value="Genomic_DNA"/>
</dbReference>